<dbReference type="Proteomes" id="UP000662814">
    <property type="component" value="Chromosome"/>
</dbReference>
<evidence type="ECO:0000256" key="2">
    <source>
        <dbReference type="SAM" id="MobiDB-lite"/>
    </source>
</evidence>
<evidence type="ECO:0000256" key="1">
    <source>
        <dbReference type="SAM" id="Coils"/>
    </source>
</evidence>
<keyword evidence="1" id="KW-0175">Coiled coil</keyword>
<feature type="region of interest" description="Disordered" evidence="2">
    <location>
        <begin position="1"/>
        <end position="29"/>
    </location>
</feature>
<dbReference type="RefSeq" id="WP_166986143.1">
    <property type="nucleotide sequence ID" value="NZ_CP061169.1"/>
</dbReference>
<gene>
    <name evidence="3" type="ORF">HCR76_00115</name>
</gene>
<evidence type="ECO:0008006" key="5">
    <source>
        <dbReference type="Google" id="ProtNLM"/>
    </source>
</evidence>
<evidence type="ECO:0000313" key="3">
    <source>
        <dbReference type="EMBL" id="QPZ38559.1"/>
    </source>
</evidence>
<proteinExistence type="predicted"/>
<reference evidence="3 4" key="1">
    <citation type="submission" date="2020-12" db="EMBL/GenBank/DDBJ databases">
        <title>Microbacterium sp. HY060.</title>
        <authorList>
            <person name="Zhou J."/>
        </authorList>
    </citation>
    <scope>NUCLEOTIDE SEQUENCE [LARGE SCALE GENOMIC DNA]</scope>
    <source>
        <strain evidence="3 4">HY60</strain>
    </source>
</reference>
<accession>A0ABX6YIA9</accession>
<keyword evidence="4" id="KW-1185">Reference proteome</keyword>
<dbReference type="EMBL" id="CP061169">
    <property type="protein sequence ID" value="QPZ38559.1"/>
    <property type="molecule type" value="Genomic_DNA"/>
</dbReference>
<evidence type="ECO:0000313" key="4">
    <source>
        <dbReference type="Proteomes" id="UP000662814"/>
    </source>
</evidence>
<feature type="coiled-coil region" evidence="1">
    <location>
        <begin position="43"/>
        <end position="77"/>
    </location>
</feature>
<sequence length="84" mass="9630">MDQFSLYATERHGASALPGSTEHGTPGTRGYEKWAQEERMLRAARERSAARRLERRRRRLEHRLTSLNERIEAHSCRAPVVAGS</sequence>
<organism evidence="3 4">
    <name type="scientific">Paramicrobacterium chengjingii</name>
    <dbReference type="NCBI Taxonomy" id="2769067"/>
    <lineage>
        <taxon>Bacteria</taxon>
        <taxon>Bacillati</taxon>
        <taxon>Actinomycetota</taxon>
        <taxon>Actinomycetes</taxon>
        <taxon>Micrococcales</taxon>
        <taxon>Microbacteriaceae</taxon>
        <taxon>Paramicrobacterium</taxon>
    </lineage>
</organism>
<name>A0ABX6YIA9_9MICO</name>
<protein>
    <recommendedName>
        <fullName evidence="5">Transposase</fullName>
    </recommendedName>
</protein>